<reference evidence="2" key="1">
    <citation type="submission" date="2018-11" db="EMBL/GenBank/DDBJ databases">
        <authorList>
            <consortium name="Pathogen Informatics"/>
        </authorList>
    </citation>
    <scope>NUCLEOTIDE SEQUENCE</scope>
</reference>
<evidence type="ECO:0000313" key="2">
    <source>
        <dbReference type="EMBL" id="VEL26986.1"/>
    </source>
</evidence>
<protein>
    <submittedName>
        <fullName evidence="2">Uncharacterized protein</fullName>
    </submittedName>
</protein>
<comment type="caution">
    <text evidence="2">The sequence shown here is derived from an EMBL/GenBank/DDBJ whole genome shotgun (WGS) entry which is preliminary data.</text>
</comment>
<dbReference type="AlphaFoldDB" id="A0A448X3D2"/>
<dbReference type="Proteomes" id="UP000784294">
    <property type="component" value="Unassembled WGS sequence"/>
</dbReference>
<dbReference type="EMBL" id="CAAALY010084091">
    <property type="protein sequence ID" value="VEL26986.1"/>
    <property type="molecule type" value="Genomic_DNA"/>
</dbReference>
<name>A0A448X3D2_9PLAT</name>
<evidence type="ECO:0000256" key="1">
    <source>
        <dbReference type="SAM" id="MobiDB-lite"/>
    </source>
</evidence>
<gene>
    <name evidence="2" type="ORF">PXEA_LOCUS20426</name>
</gene>
<accession>A0A448X3D2</accession>
<organism evidence="2 3">
    <name type="scientific">Protopolystoma xenopodis</name>
    <dbReference type="NCBI Taxonomy" id="117903"/>
    <lineage>
        <taxon>Eukaryota</taxon>
        <taxon>Metazoa</taxon>
        <taxon>Spiralia</taxon>
        <taxon>Lophotrochozoa</taxon>
        <taxon>Platyhelminthes</taxon>
        <taxon>Monogenea</taxon>
        <taxon>Polyopisthocotylea</taxon>
        <taxon>Polystomatidea</taxon>
        <taxon>Polystomatidae</taxon>
        <taxon>Protopolystoma</taxon>
    </lineage>
</organism>
<feature type="region of interest" description="Disordered" evidence="1">
    <location>
        <begin position="121"/>
        <end position="141"/>
    </location>
</feature>
<keyword evidence="3" id="KW-1185">Reference proteome</keyword>
<sequence length="141" mass="15367">MKVFVSINLQCCHSSRFTIPELGPVGDRSAWTVPAWLLAETGRRKPVFRMQTPVKHIRIISASQNRCQLSKGRLEATSAAEGEAIQDSLVKRALLPAPTSTSPSFARHFIAHSISSVSSSSFSSRLLTPPTAPSTRFDTDS</sequence>
<evidence type="ECO:0000313" key="3">
    <source>
        <dbReference type="Proteomes" id="UP000784294"/>
    </source>
</evidence>
<proteinExistence type="predicted"/>